<dbReference type="EMBL" id="CP060139">
    <property type="protein sequence ID" value="QNR23641.1"/>
    <property type="molecule type" value="Genomic_DNA"/>
</dbReference>
<keyword evidence="2" id="KW-0067">ATP-binding</keyword>
<feature type="domain" description="ORC1/DEAH AAA+ ATPase" evidence="1">
    <location>
        <begin position="300"/>
        <end position="404"/>
    </location>
</feature>
<keyword evidence="3" id="KW-1185">Reference proteome</keyword>
<organism evidence="2 3">
    <name type="scientific">Croceimicrobium hydrocarbonivorans</name>
    <dbReference type="NCBI Taxonomy" id="2761580"/>
    <lineage>
        <taxon>Bacteria</taxon>
        <taxon>Pseudomonadati</taxon>
        <taxon>Bacteroidota</taxon>
        <taxon>Flavobacteriia</taxon>
        <taxon>Flavobacteriales</taxon>
        <taxon>Owenweeksiaceae</taxon>
        <taxon>Croceimicrobium</taxon>
    </lineage>
</organism>
<dbReference type="KEGG" id="chyd:H4K34_14840"/>
<dbReference type="InterPro" id="IPR027417">
    <property type="entry name" value="P-loop_NTPase"/>
</dbReference>
<protein>
    <submittedName>
        <fullName evidence="2">ATP-binding protein</fullName>
    </submittedName>
</protein>
<proteinExistence type="predicted"/>
<gene>
    <name evidence="2" type="ORF">H4K34_14840</name>
</gene>
<evidence type="ECO:0000259" key="1">
    <source>
        <dbReference type="Pfam" id="PF13401"/>
    </source>
</evidence>
<dbReference type="InterPro" id="IPR016024">
    <property type="entry name" value="ARM-type_fold"/>
</dbReference>
<name>A0A7H0VD43_9FLAO</name>
<dbReference type="RefSeq" id="WP_210758174.1">
    <property type="nucleotide sequence ID" value="NZ_CP060139.1"/>
</dbReference>
<dbReference type="Gene3D" id="3.40.50.300">
    <property type="entry name" value="P-loop containing nucleotide triphosphate hydrolases"/>
    <property type="match status" value="1"/>
</dbReference>
<keyword evidence="2" id="KW-0547">Nucleotide-binding</keyword>
<dbReference type="Proteomes" id="UP000516305">
    <property type="component" value="Chromosome"/>
</dbReference>
<evidence type="ECO:0000313" key="2">
    <source>
        <dbReference type="EMBL" id="QNR23641.1"/>
    </source>
</evidence>
<dbReference type="GO" id="GO:0016887">
    <property type="term" value="F:ATP hydrolysis activity"/>
    <property type="evidence" value="ECO:0007669"/>
    <property type="project" value="InterPro"/>
</dbReference>
<dbReference type="Pfam" id="PF13401">
    <property type="entry name" value="AAA_22"/>
    <property type="match status" value="1"/>
</dbReference>
<dbReference type="GO" id="GO:0005524">
    <property type="term" value="F:ATP binding"/>
    <property type="evidence" value="ECO:0007669"/>
    <property type="project" value="UniProtKB-KW"/>
</dbReference>
<accession>A0A7H0VD43</accession>
<dbReference type="SUPFAM" id="SSF48371">
    <property type="entry name" value="ARM repeat"/>
    <property type="match status" value="1"/>
</dbReference>
<sequence>MGLIYTKPKIEESKPKPQAIANKGFPYQSLADSRRFEELLYAVGLERIENGDWKNVFDEIRLLQGVRERGRDCIMTLKGDTVALIQCKHTAVAERVSLPTAAREIIKFVLHSIVEPKLIHNKDQFTYFFAVAYGFTENASNLISNFNSQIIEHPDLETWTQKVISDNASLGHLEYEHICDDLKDTLSRISVKPILPQDIDKLLLEEGRESIIKTFFEVRSVIDSKVSDQILDDLGQIKRSVEYQPTSKLPLEVILGKIEFASYQLTSYNNSFEGVENSHLDRTETSQIVRWIKEPIPDKHKPIAILSGNAGSGKTVVLQDVYNKLKTDGIPVIGLKADRHTALSIKELEEKLNLEDSFEKIIRTLSAHNERVVIIIDQIDALSQSLSARRDYLDTFNHLVRSLSTIAKTRIVISARIYDLNYDNELKFYKNQKVFNLGLLNVSQVDQILSHLKINKATLSKSLYELLRTPHHLNVLCKVHNEGVNLSTLKSRHDLHEQLWISKILKVPNTSNAKKEKCQELVYHLAKQMHDNQEIFISEKGLNDQFLDEIDYLKSVEIITQGDGKIQFFHQTFYDFTYARQFINSKQSTLAYLKRNHQGLFIRSSLKMILQFLRDHDHKEYVKTISTILISRAYRFHLRLMVINLIGFETEPTDSEIFLVKSKVLTSSALRQLFIESAFGETWLQTLIESRVLTELLLPKTFWYDNLLKIDFKKMNPLKERITRRINYKLPETWQEENLQLCLQTLIRQLPESGKLVCKFLRETPDFQGRPSFIFKVLYFLKDWDNEDAVRLFEENEAEANKDRFGYYKILEDAAHFKMDWVLTTYKKLCFQKIEEPRKPGSTRDIFRHDDEELFKKLFKVNPDKAFDFTLKVTQKLIDDNSWLDKTKFYGDSIYMWYSYEKGQSYSNEFLLNLLIDQLRKFAEDTSPKFFQFFKAYKNHNSATMLTVLAHGLQANAAHYKNEEFEFIQIFHSKGGFNEGTERCTYQIRQLINQNYSAFSSEQKDQIDKMILEHQDKTDLEVYEEKGVKKHYLPYYGRAQFIFLKSIPDNEIKNRPALKKRYQELERKFGSVRDEKPQGFVTRGVGAPLTKSAYANMKHENWEETFQKYTRDYKPDFGSFRGSILEHSRAFQEEVKKRPDFFFSLIEKIISEPQIPRDYVSSGLNGLVEGKFDFIEVQRIYKQYIKTTLDRNHTLYAIWITDYFLANKSLDTEVLDFLIDCALNHPDPSNNIIRNEPLNDGINTVRGAGASHLSRTFFNKNYENKIFACLNQVADDPSLAVRVAVLPRLALLMHLNEEKTLNLFLKLVSKNEPEIIKQSFWTSSYLLNHNFDRLIPYFQRAIEIEDTHENLSTVLMQAWLKHKPNAELLLDDLAKVSDKAKSAIIYSATQNMAHSPELKEKCKTKLMAFLHFNSDEVVEAYSRAFLHIPQCMFEELLPFLRQYTRSASAQKSPHYFYEYLLKSAKTHPIECIELLKHFRKYDKPDISSSRHYDNDPIKVLIGAYNALSIQENSLELRKAIQLFDEMLKDPRFRQEANKVLNQVEA</sequence>
<evidence type="ECO:0000313" key="3">
    <source>
        <dbReference type="Proteomes" id="UP000516305"/>
    </source>
</evidence>
<dbReference type="InterPro" id="IPR049945">
    <property type="entry name" value="AAA_22"/>
</dbReference>
<dbReference type="SUPFAM" id="SSF52540">
    <property type="entry name" value="P-loop containing nucleoside triphosphate hydrolases"/>
    <property type="match status" value="1"/>
</dbReference>
<dbReference type="CDD" id="cd00009">
    <property type="entry name" value="AAA"/>
    <property type="match status" value="1"/>
</dbReference>
<reference evidence="2 3" key="1">
    <citation type="submission" date="2020-08" db="EMBL/GenBank/DDBJ databases">
        <title>Croceimicrobium hydrocarbonivorans gen. nov., sp. nov., a novel marine bacterium isolated from a bacterial consortium that degrades polyethylene terephthalate.</title>
        <authorList>
            <person name="Liu R."/>
        </authorList>
    </citation>
    <scope>NUCLEOTIDE SEQUENCE [LARGE SCALE GENOMIC DNA]</scope>
    <source>
        <strain evidence="2 3">A20-9</strain>
    </source>
</reference>